<evidence type="ECO:0000313" key="1">
    <source>
        <dbReference type="EMBL" id="AND28470.1"/>
    </source>
</evidence>
<organism evidence="1">
    <name type="scientific">Bacillus thuringiensis subsp. israelensis</name>
    <dbReference type="NCBI Taxonomy" id="1430"/>
    <lineage>
        <taxon>Bacteria</taxon>
        <taxon>Bacillati</taxon>
        <taxon>Bacillota</taxon>
        <taxon>Bacilli</taxon>
        <taxon>Bacillales</taxon>
        <taxon>Bacillaceae</taxon>
        <taxon>Bacillus</taxon>
        <taxon>Bacillus cereus group</taxon>
    </lineage>
</organism>
<keyword evidence="1" id="KW-0614">Plasmid</keyword>
<proteinExistence type="predicted"/>
<dbReference type="AlphaFoldDB" id="A0A160LJV2"/>
<dbReference type="RefSeq" id="WP_000428246.1">
    <property type="nucleotide sequence ID" value="NZ_CP013278.1"/>
</dbReference>
<sequence length="81" mass="9061">MENKKGSIFQSFTSKQIIWAADLIAVKMKDGTYDVFKGRPSLSKGIVDGLTFKGMLVEAKQPIVLCEDYLDKDKNGRVLFS</sequence>
<reference evidence="1" key="1">
    <citation type="journal article" date="2017" name="Res. Microbiol.">
        <title>Comparative genomics of extrachromosomal elements in Bacillus thuringiensis subsp. israelensis.</title>
        <authorList>
            <person name="Bolotin A."/>
            <person name="Gillis A."/>
            <person name="Sanchis V."/>
            <person name="Nielsen-LeRoux C."/>
            <person name="Mahillon J."/>
            <person name="Lereclus D."/>
            <person name="Sorokin A."/>
        </authorList>
    </citation>
    <scope>NUCLEOTIDE SEQUENCE</scope>
    <source>
        <strain evidence="1">AM65-52</strain>
        <plasmid evidence="1">pAM65-52-3-235K</plasmid>
    </source>
</reference>
<geneLocation type="plasmid" evidence="1">
    <name>pAM65-52-3-235K</name>
</geneLocation>
<dbReference type="PATRIC" id="fig|1430.6.peg.2182"/>
<gene>
    <name evidence="1" type="ORF">ATN07_32595</name>
</gene>
<accession>A0A160LJV2</accession>
<name>A0A160LJV2_BACTI</name>
<protein>
    <submittedName>
        <fullName evidence="1">Uncharacterized protein</fullName>
    </submittedName>
</protein>
<dbReference type="EMBL" id="CP013278">
    <property type="protein sequence ID" value="AND28470.1"/>
    <property type="molecule type" value="Genomic_DNA"/>
</dbReference>